<reference evidence="2" key="1">
    <citation type="submission" date="2021-01" db="EMBL/GenBank/DDBJ databases">
        <authorList>
            <person name="Corre E."/>
            <person name="Pelletier E."/>
            <person name="Niang G."/>
            <person name="Scheremetjew M."/>
            <person name="Finn R."/>
            <person name="Kale V."/>
            <person name="Holt S."/>
            <person name="Cochrane G."/>
            <person name="Meng A."/>
            <person name="Brown T."/>
            <person name="Cohen L."/>
        </authorList>
    </citation>
    <scope>NUCLEOTIDE SEQUENCE</scope>
    <source>
        <strain evidence="2">UTEX LB 985</strain>
    </source>
</reference>
<dbReference type="PANTHER" id="PTHR47121:SF2">
    <property type="entry name" value="THYLAKOID LUMENAL PROTEIN TL20.3, CHLOROPLASTIC"/>
    <property type="match status" value="1"/>
</dbReference>
<dbReference type="InterPro" id="IPR053285">
    <property type="entry name" value="Thylakoid_lumenal_pentapeptide"/>
</dbReference>
<feature type="transmembrane region" description="Helical" evidence="1">
    <location>
        <begin position="163"/>
        <end position="186"/>
    </location>
</feature>
<feature type="transmembrane region" description="Helical" evidence="1">
    <location>
        <begin position="92"/>
        <end position="110"/>
    </location>
</feature>
<evidence type="ECO:0000256" key="1">
    <source>
        <dbReference type="SAM" id="Phobius"/>
    </source>
</evidence>
<dbReference type="EMBL" id="HBGU01029511">
    <property type="protein sequence ID" value="CAD9450956.1"/>
    <property type="molecule type" value="Transcribed_RNA"/>
</dbReference>
<dbReference type="AlphaFoldDB" id="A0A7S2DER8"/>
<keyword evidence="1" id="KW-1133">Transmembrane helix</keyword>
<dbReference type="Pfam" id="PF25296">
    <property type="entry name" value="Decapeptide"/>
    <property type="match status" value="5"/>
</dbReference>
<organism evidence="2">
    <name type="scientific">Haptolina brevifila</name>
    <dbReference type="NCBI Taxonomy" id="156173"/>
    <lineage>
        <taxon>Eukaryota</taxon>
        <taxon>Haptista</taxon>
        <taxon>Haptophyta</taxon>
        <taxon>Prymnesiophyceae</taxon>
        <taxon>Prymnesiales</taxon>
        <taxon>Prymnesiaceae</taxon>
        <taxon>Haptolina</taxon>
    </lineage>
</organism>
<dbReference type="SUPFAM" id="SSF141571">
    <property type="entry name" value="Pentapeptide repeat-like"/>
    <property type="match status" value="1"/>
</dbReference>
<name>A0A7S2DER8_9EUKA</name>
<protein>
    <submittedName>
        <fullName evidence="2">Uncharacterized protein</fullName>
    </submittedName>
</protein>
<proteinExistence type="predicted"/>
<sequence>MREGTIRRELHKAVDAAESLQLKIRVRRSTAPDGSDGIDAHVEEELAAHQERRRSLQGLLARSSQAQSSPELLKARSWKSASCYSRCMHSSLWAVFTRSLNGLLVVWLYFMDVISDIEVMMLLFSSGYFIYGLIAASLLFIQFVAVYLRVLPYLRATFGRASWLHQLFLYLGLPMGMILLDLLMFLEPFGLLPIVPLPDRMRQFIPAYKATRIIAEVMLESLPQCLLQSYIFVTVMSHLQHHTESVDEVRLINSAVEGATFADVLPRSIVISVLAMLKTWIELVYSAREAGISVRTKVVQLWNVGHGLPLDALKRGAIFEWSCTYHLANGEVAPLLDALIKNSSLSRLHMAEAGLDWTGPEAEKLRSGAPLIEAIVSTPACLSELKHFVISQRGFIDGIGAYEIPVARLRKGRDSALDALREAPLLRGSGPNRVELMLMADLLRKNRRLTVGGAVSDEVEASEKAVLSLHEKAKRGEVSRSLWEEKVTELMAAGETRRAHFRSLLDTDMLHDVGFSVGQMQSLGISHREMREVGYTAEQLRSGLGLSDVSLRDLGYSPLELHQAGLSLDQLHTLGCTATDLRELGYTANDLRRVRITLVELRDAGYEVVDLREANFKGSEMRTAGFTAADLKRSKAFSVREMKESGYTAAEMKAGGIDAARLYIAGYDSVEVSQASFSLQQLANAGYAARELRRAGHTAAAMREAGFSLEKLRAAEYQPAELQSAGYDAAELREAGTSLFALKQANTPVETLKEAGYKADRLKQQGYTAAELANGGFTAKELRGWRDMLYAKGPGDNTDYAGYTAKELRDGNVDFSAAELLAGGYTEVELREGGYSATALVNKGFTCAQLLSGGYSAKELYDAGFGPDILYKLEVSADEMRRAGLKADHLLAAGYNAFNLKEGGYTVKDISHVVSWKEMRTAGFRPVELAAVGCDVNQLLHAGYPPIELREAGYSAKRLFESGATAPELEAAGYGERALYAMRLSVEQLRKGEVMAQGEGAPTRFKPYRSSELKELGYSAVELRDGGFAARDVMVEGGYTEVAMTEAGYKRRTLDALDGRPVVKLRLAGYGCRELKRIGFPAADLHAGGYSCKEMSEVSYGVDVLRKVGYSAADVRGAGHKIKAARDAGFGLRDLRVGGYPWKEAVIFLKATHAELVDAGYDGIDPRDPAINALFKQYRPE</sequence>
<keyword evidence="1" id="KW-0472">Membrane</keyword>
<feature type="transmembrane region" description="Helical" evidence="1">
    <location>
        <begin position="130"/>
        <end position="151"/>
    </location>
</feature>
<gene>
    <name evidence="2" type="ORF">CBRE1094_LOCUS16078</name>
</gene>
<dbReference type="InterPro" id="IPR057481">
    <property type="entry name" value="Decapeptide"/>
</dbReference>
<accession>A0A7S2DER8</accession>
<keyword evidence="1" id="KW-0812">Transmembrane</keyword>
<dbReference type="Gene3D" id="2.160.20.80">
    <property type="entry name" value="E3 ubiquitin-protein ligase SopA"/>
    <property type="match status" value="1"/>
</dbReference>
<dbReference type="PANTHER" id="PTHR47121">
    <property type="entry name" value="THYLAKOID LUMENAL PROTEIN TL20.3, CHLOROPLASTIC"/>
    <property type="match status" value="1"/>
</dbReference>
<evidence type="ECO:0000313" key="2">
    <source>
        <dbReference type="EMBL" id="CAD9450956.1"/>
    </source>
</evidence>